<dbReference type="AlphaFoldDB" id="A0AAD9LW23"/>
<sequence>MDRTNEKALRLFYLSSLFCAVNDSCREMNNITYSSGDHRGDRVLSPFQKFLCKLAQVCDAEKGGDTITALVALRAADGPGYHLASNGRKPSELESTKNFLSGLLDYVGRNPDGLAEKPLKKQVLWRVLEFNLPRVRFYLKQVIASVGECIASTRSSGTQGEINIVARLRIIEDSATFPLPDDMQSDQGARLKFLKDCETLIKTIQDAMATGFSLVVNQGADADDPETSHAWCQLRHHLGRLHSYRQAAEVIVETSRERPELFAGFTVAFVPYSRPKRLSLPRTTLSLEGVIEEAFPDRDLQAYAGHIEQLREYGLEGRVRERLEQRAVQQSVHCEVLLQDFLARMGVVRPQDYYDNSMFIATSKPPCRLCHYFFKDPENDFLVQTPHMNVYPKWRLPDVYEEEGQDRDAVVARREELLDDLIWQMQQDTLGVVRGQHSQWKRNDSRTESWANVSRYGGGSDTRASGRFSSASGTSGQGGGIGAEAPRFGFRMPAAVETGGVSIGLAT</sequence>
<dbReference type="Pfam" id="PF14441">
    <property type="entry name" value="OTT_1508_deam"/>
    <property type="match status" value="1"/>
</dbReference>
<keyword evidence="3" id="KW-1185">Reference proteome</keyword>
<evidence type="ECO:0000256" key="1">
    <source>
        <dbReference type="SAM" id="MobiDB-lite"/>
    </source>
</evidence>
<organism evidence="2 3">
    <name type="scientific">Colletotrichum zoysiae</name>
    <dbReference type="NCBI Taxonomy" id="1216348"/>
    <lineage>
        <taxon>Eukaryota</taxon>
        <taxon>Fungi</taxon>
        <taxon>Dikarya</taxon>
        <taxon>Ascomycota</taxon>
        <taxon>Pezizomycotina</taxon>
        <taxon>Sordariomycetes</taxon>
        <taxon>Hypocreomycetidae</taxon>
        <taxon>Glomerellales</taxon>
        <taxon>Glomerellaceae</taxon>
        <taxon>Colletotrichum</taxon>
        <taxon>Colletotrichum graminicola species complex</taxon>
    </lineage>
</organism>
<gene>
    <name evidence="2" type="ORF">LX32DRAFT_643726</name>
</gene>
<dbReference type="InterPro" id="IPR027796">
    <property type="entry name" value="OTT_1508_deam-like"/>
</dbReference>
<protein>
    <submittedName>
        <fullName evidence="2">Uncharacterized protein</fullName>
    </submittedName>
</protein>
<dbReference type="EMBL" id="MU842968">
    <property type="protein sequence ID" value="KAK2024326.1"/>
    <property type="molecule type" value="Genomic_DNA"/>
</dbReference>
<proteinExistence type="predicted"/>
<accession>A0AAD9LW23</accession>
<evidence type="ECO:0000313" key="3">
    <source>
        <dbReference type="Proteomes" id="UP001232148"/>
    </source>
</evidence>
<reference evidence="2" key="1">
    <citation type="submission" date="2021-06" db="EMBL/GenBank/DDBJ databases">
        <title>Comparative genomics, transcriptomics and evolutionary studies reveal genomic signatures of adaptation to plant cell wall in hemibiotrophic fungi.</title>
        <authorList>
            <consortium name="DOE Joint Genome Institute"/>
            <person name="Baroncelli R."/>
            <person name="Diaz J.F."/>
            <person name="Benocci T."/>
            <person name="Peng M."/>
            <person name="Battaglia E."/>
            <person name="Haridas S."/>
            <person name="Andreopoulos W."/>
            <person name="Labutti K."/>
            <person name="Pangilinan J."/>
            <person name="Floch G.L."/>
            <person name="Makela M.R."/>
            <person name="Henrissat B."/>
            <person name="Grigoriev I.V."/>
            <person name="Crouch J.A."/>
            <person name="De Vries R.P."/>
            <person name="Sukno S.A."/>
            <person name="Thon M.R."/>
        </authorList>
    </citation>
    <scope>NUCLEOTIDE SEQUENCE</scope>
    <source>
        <strain evidence="2">MAFF235873</strain>
    </source>
</reference>
<comment type="caution">
    <text evidence="2">The sequence shown here is derived from an EMBL/GenBank/DDBJ whole genome shotgun (WGS) entry which is preliminary data.</text>
</comment>
<evidence type="ECO:0000313" key="2">
    <source>
        <dbReference type="EMBL" id="KAK2024326.1"/>
    </source>
</evidence>
<dbReference type="PANTHER" id="PTHR42037:SF1">
    <property type="match status" value="1"/>
</dbReference>
<dbReference type="PANTHER" id="PTHR42037">
    <property type="match status" value="1"/>
</dbReference>
<dbReference type="Proteomes" id="UP001232148">
    <property type="component" value="Unassembled WGS sequence"/>
</dbReference>
<name>A0AAD9LW23_9PEZI</name>
<feature type="region of interest" description="Disordered" evidence="1">
    <location>
        <begin position="451"/>
        <end position="485"/>
    </location>
</feature>